<dbReference type="EMBL" id="ATMH01000649">
    <property type="protein sequence ID" value="EPY36311.1"/>
    <property type="molecule type" value="Genomic_DNA"/>
</dbReference>
<dbReference type="AlphaFoldDB" id="S9WB25"/>
<gene>
    <name evidence="7" type="ORF">STCU_00649</name>
</gene>
<dbReference type="GO" id="GO:0008289">
    <property type="term" value="F:lipid binding"/>
    <property type="evidence" value="ECO:0007669"/>
    <property type="project" value="UniProtKB-KW"/>
</dbReference>
<sequence>MIMLALPLPPPSLSQLKMSCTAAQLGLPTPTPLPRLTKMTAPNPTPARITPDYVMSLTGPTDGFLCPLVANRYHIEFYRFTIRDMDTNKVVFDVERSAEDYAEFERRIPYLTKEQETSCRSIHYRFPSSFLSKGAIGAKLVFGVNGDQPVPNFRMIERHYFRNVLIKSFDFKFNFCIPHSTNTWEAIYDMPKLNQEWRDAIIKSPFETVSDSFYFVGDELIMHNKAFYAYDGGGFVGEKGERRKSIIKKYGNESINKRKRRRRKKSKIKKEHT</sequence>
<dbReference type="Proteomes" id="UP000015354">
    <property type="component" value="Unassembled WGS sequence"/>
</dbReference>
<comment type="similarity">
    <text evidence="1">Belongs to the PDE6D/unc-119 family.</text>
</comment>
<feature type="compositionally biased region" description="Basic residues" evidence="5">
    <location>
        <begin position="257"/>
        <end position="273"/>
    </location>
</feature>
<evidence type="ECO:0000256" key="5">
    <source>
        <dbReference type="SAM" id="MobiDB-lite"/>
    </source>
</evidence>
<keyword evidence="4" id="KW-0446">Lipid-binding</keyword>
<dbReference type="GO" id="GO:0042953">
    <property type="term" value="P:lipoprotein transport"/>
    <property type="evidence" value="ECO:0007669"/>
    <property type="project" value="TreeGrafter"/>
</dbReference>
<dbReference type="InterPro" id="IPR014756">
    <property type="entry name" value="Ig_E-set"/>
</dbReference>
<evidence type="ECO:0000313" key="8">
    <source>
        <dbReference type="Proteomes" id="UP000015354"/>
    </source>
</evidence>
<accession>S9WB25</accession>
<feature type="region of interest" description="Disordered" evidence="5">
    <location>
        <begin position="247"/>
        <end position="273"/>
    </location>
</feature>
<keyword evidence="3" id="KW-0653">Protein transport</keyword>
<dbReference type="OrthoDB" id="10248777at2759"/>
<reference evidence="7 8" key="1">
    <citation type="journal article" date="2013" name="PLoS ONE">
        <title>Predicting the Proteins of Angomonas deanei, Strigomonas culicis and Their Respective Endosymbionts Reveals New Aspects of the Trypanosomatidae Family.</title>
        <authorList>
            <person name="Motta M.C."/>
            <person name="Martins A.C."/>
            <person name="de Souza S.S."/>
            <person name="Catta-Preta C.M."/>
            <person name="Silva R."/>
            <person name="Klein C.C."/>
            <person name="de Almeida L.G."/>
            <person name="de Lima Cunha O."/>
            <person name="Ciapina L.P."/>
            <person name="Brocchi M."/>
            <person name="Colabardini A.C."/>
            <person name="de Araujo Lima B."/>
            <person name="Machado C.R."/>
            <person name="de Almeida Soares C.M."/>
            <person name="Probst C.M."/>
            <person name="de Menezes C.B."/>
            <person name="Thompson C.E."/>
            <person name="Bartholomeu D.C."/>
            <person name="Gradia D.F."/>
            <person name="Pavoni D.P."/>
            <person name="Grisard E.C."/>
            <person name="Fantinatti-Garboggini F."/>
            <person name="Marchini F.K."/>
            <person name="Rodrigues-Luiz G.F."/>
            <person name="Wagner G."/>
            <person name="Goldman G.H."/>
            <person name="Fietto J.L."/>
            <person name="Elias M.C."/>
            <person name="Goldman M.H."/>
            <person name="Sagot M.F."/>
            <person name="Pereira M."/>
            <person name="Stoco P.H."/>
            <person name="de Mendonca-Neto R.P."/>
            <person name="Teixeira S.M."/>
            <person name="Maciel T.E."/>
            <person name="de Oliveira Mendes T.A."/>
            <person name="Urmenyi T.P."/>
            <person name="de Souza W."/>
            <person name="Schenkman S."/>
            <person name="de Vasconcelos A.T."/>
        </authorList>
    </citation>
    <scope>NUCLEOTIDE SEQUENCE [LARGE SCALE GENOMIC DNA]</scope>
</reference>
<evidence type="ECO:0000256" key="4">
    <source>
        <dbReference type="ARBA" id="ARBA00023121"/>
    </source>
</evidence>
<dbReference type="InterPro" id="IPR037036">
    <property type="entry name" value="PDED_dom_sf"/>
</dbReference>
<keyword evidence="8" id="KW-1185">Reference proteome</keyword>
<dbReference type="PANTHER" id="PTHR12951:SF1">
    <property type="entry name" value="PROTEIN UNC-119 HOMOLOG"/>
    <property type="match status" value="1"/>
</dbReference>
<evidence type="ECO:0000256" key="3">
    <source>
        <dbReference type="ARBA" id="ARBA00022927"/>
    </source>
</evidence>
<dbReference type="InterPro" id="IPR008015">
    <property type="entry name" value="PDED_dom"/>
</dbReference>
<dbReference type="FunFam" id="2.70.50.40:FF:000003">
    <property type="entry name" value="UNC119 homologue, putative"/>
    <property type="match status" value="1"/>
</dbReference>
<feature type="domain" description="GMP phosphodiesterase delta subunit" evidence="6">
    <location>
        <begin position="70"/>
        <end position="230"/>
    </location>
</feature>
<proteinExistence type="inferred from homology"/>
<dbReference type="Gene3D" id="2.70.50.40">
    <property type="entry name" value="GMP phosphodiesterase, delta subunit"/>
    <property type="match status" value="1"/>
</dbReference>
<dbReference type="SUPFAM" id="SSF81296">
    <property type="entry name" value="E set domains"/>
    <property type="match status" value="1"/>
</dbReference>
<dbReference type="InterPro" id="IPR051519">
    <property type="entry name" value="PDE6D_unc-119_myristoyl-bd"/>
</dbReference>
<organism evidence="7 8">
    <name type="scientific">Strigomonas culicis</name>
    <dbReference type="NCBI Taxonomy" id="28005"/>
    <lineage>
        <taxon>Eukaryota</taxon>
        <taxon>Discoba</taxon>
        <taxon>Euglenozoa</taxon>
        <taxon>Kinetoplastea</taxon>
        <taxon>Metakinetoplastina</taxon>
        <taxon>Trypanosomatida</taxon>
        <taxon>Trypanosomatidae</taxon>
        <taxon>Strigomonadinae</taxon>
        <taxon>Strigomonas</taxon>
    </lineage>
</organism>
<evidence type="ECO:0000256" key="1">
    <source>
        <dbReference type="ARBA" id="ARBA00008102"/>
    </source>
</evidence>
<keyword evidence="2" id="KW-0813">Transport</keyword>
<evidence type="ECO:0000256" key="2">
    <source>
        <dbReference type="ARBA" id="ARBA00022448"/>
    </source>
</evidence>
<protein>
    <submittedName>
        <fullName evidence="7">GMP-PDE, delta subunit family protein</fullName>
    </submittedName>
</protein>
<dbReference type="PANTHER" id="PTHR12951">
    <property type="entry name" value="RETINAL PROTEIN 4"/>
    <property type="match status" value="1"/>
</dbReference>
<dbReference type="GO" id="GO:0005929">
    <property type="term" value="C:cilium"/>
    <property type="evidence" value="ECO:0007669"/>
    <property type="project" value="TreeGrafter"/>
</dbReference>
<evidence type="ECO:0000259" key="6">
    <source>
        <dbReference type="Pfam" id="PF05351"/>
    </source>
</evidence>
<dbReference type="Pfam" id="PF05351">
    <property type="entry name" value="GMP_PDE_delta"/>
    <property type="match status" value="1"/>
</dbReference>
<name>S9WB25_9TRYP</name>
<dbReference type="GO" id="GO:0060271">
    <property type="term" value="P:cilium assembly"/>
    <property type="evidence" value="ECO:0007669"/>
    <property type="project" value="TreeGrafter"/>
</dbReference>
<comment type="caution">
    <text evidence="7">The sequence shown here is derived from an EMBL/GenBank/DDBJ whole genome shotgun (WGS) entry which is preliminary data.</text>
</comment>
<evidence type="ECO:0000313" key="7">
    <source>
        <dbReference type="EMBL" id="EPY36311.1"/>
    </source>
</evidence>